<dbReference type="Proteomes" id="UP001566132">
    <property type="component" value="Unassembled WGS sequence"/>
</dbReference>
<dbReference type="AlphaFoldDB" id="A0ABD1F6W6"/>
<dbReference type="EMBL" id="JBDJPC010000003">
    <property type="protein sequence ID" value="KAL1509675.1"/>
    <property type="molecule type" value="Genomic_DNA"/>
</dbReference>
<feature type="signal peptide" evidence="1">
    <location>
        <begin position="1"/>
        <end position="20"/>
    </location>
</feature>
<evidence type="ECO:0000313" key="2">
    <source>
        <dbReference type="EMBL" id="KAL1509675.1"/>
    </source>
</evidence>
<reference evidence="2 3" key="1">
    <citation type="submission" date="2024-05" db="EMBL/GenBank/DDBJ databases">
        <title>Genetic variation in Jamaican populations of the coffee berry borer (Hypothenemus hampei).</title>
        <authorList>
            <person name="Errbii M."/>
            <person name="Myrie A."/>
        </authorList>
    </citation>
    <scope>NUCLEOTIDE SEQUENCE [LARGE SCALE GENOMIC DNA]</scope>
    <source>
        <strain evidence="2">JA-Hopewell-2020-01-JO</strain>
        <tissue evidence="2">Whole body</tissue>
    </source>
</reference>
<gene>
    <name evidence="2" type="ORF">ABEB36_004381</name>
</gene>
<name>A0ABD1F6W6_HYPHA</name>
<organism evidence="2 3">
    <name type="scientific">Hypothenemus hampei</name>
    <name type="common">Coffee berry borer</name>
    <dbReference type="NCBI Taxonomy" id="57062"/>
    <lineage>
        <taxon>Eukaryota</taxon>
        <taxon>Metazoa</taxon>
        <taxon>Ecdysozoa</taxon>
        <taxon>Arthropoda</taxon>
        <taxon>Hexapoda</taxon>
        <taxon>Insecta</taxon>
        <taxon>Pterygota</taxon>
        <taxon>Neoptera</taxon>
        <taxon>Endopterygota</taxon>
        <taxon>Coleoptera</taxon>
        <taxon>Polyphaga</taxon>
        <taxon>Cucujiformia</taxon>
        <taxon>Curculionidae</taxon>
        <taxon>Scolytinae</taxon>
        <taxon>Hypothenemus</taxon>
    </lineage>
</organism>
<keyword evidence="1" id="KW-0732">Signal</keyword>
<evidence type="ECO:0000313" key="3">
    <source>
        <dbReference type="Proteomes" id="UP001566132"/>
    </source>
</evidence>
<protein>
    <submittedName>
        <fullName evidence="2">Uncharacterized protein</fullName>
    </submittedName>
</protein>
<proteinExistence type="predicted"/>
<comment type="caution">
    <text evidence="2">The sequence shown here is derived from an EMBL/GenBank/DDBJ whole genome shotgun (WGS) entry which is preliminary data.</text>
</comment>
<sequence length="596" mass="69346">MILNNILIFVILYFVKNSISQNEIIVIGTPSFVCQQDGSMIKIEPEYTEIRLPEDNEALFSFNTERASNCNITQRCTLMTWKIIRDFEMYLNENYKNTGSTGTIQFRNDMLVMGFNYLLHVILKNRQNMYEEKEFNLTYPCQKDNFESSEFLNHLFLNIGTNQIYFSMPLIVNADFTFCGHHFYYYFQWTLITLNDEILLQEKSSELSIIPELVFRKRENTFSIRCQVIDTQSKNEILQEFREFIFVEQDNEIGNYLEIFLPFIYTTFNVGTPFSITAFIDNPNKYSYQVEWSCIYENTLFSICEGQNQSDLHIKNGFNKEGNCTITVTLRMESGKRSVSCIVIILSNVPSIEFHVGYPIKPEHGIEIYAEVSDLRTYCMVQWSENETNQNVLSTIPVKLYNISSKDATFLDEIVELGNVMVTKHFKLEFPKVSSHWPGLESNYYRLKLLVACPSIKEITDKLITKEYPDNFTSISGETIFFVNPTPSGVQKIEVIFQENKALSSEYHFHVHNNDSKTLLCKYGFLLEDFEVIFYSGINTFSAKTILPYNEDFGVETFVQVCDFQNRCAKKFGPLVKPHLNTDISTRHGVPLKMLF</sequence>
<keyword evidence="3" id="KW-1185">Reference proteome</keyword>
<feature type="chain" id="PRO_5044752246" evidence="1">
    <location>
        <begin position="21"/>
        <end position="596"/>
    </location>
</feature>
<accession>A0ABD1F6W6</accession>
<evidence type="ECO:0000256" key="1">
    <source>
        <dbReference type="SAM" id="SignalP"/>
    </source>
</evidence>